<dbReference type="AlphaFoldDB" id="A0A564YN29"/>
<reference evidence="2 4" key="1">
    <citation type="submission" date="2019-07" db="EMBL/GenBank/DDBJ databases">
        <authorList>
            <person name="Jastrzebski P J."/>
            <person name="Paukszto L."/>
            <person name="Jastrzebski P J."/>
        </authorList>
    </citation>
    <scope>NUCLEOTIDE SEQUENCE [LARGE SCALE GENOMIC DNA]</scope>
    <source>
        <strain evidence="2 4">WMS-il1</strain>
    </source>
</reference>
<dbReference type="EMBL" id="CABIJS010000288">
    <property type="protein sequence ID" value="VUZ48369.1"/>
    <property type="molecule type" value="Genomic_DNA"/>
</dbReference>
<protein>
    <submittedName>
        <fullName evidence="2">Uncharacterized protein</fullName>
    </submittedName>
</protein>
<dbReference type="EMBL" id="CABIJS010000288">
    <property type="protein sequence ID" value="VUZ48360.1"/>
    <property type="molecule type" value="Genomic_DNA"/>
</dbReference>
<evidence type="ECO:0000313" key="4">
    <source>
        <dbReference type="Proteomes" id="UP000321570"/>
    </source>
</evidence>
<sequence>MQSPPRYQFRGDVVIIETGLSEKSQPELQRKWSQRRLLLRTSYEQFNEVEPEQ</sequence>
<dbReference type="EMBL" id="CABIJS010000440">
    <property type="protein sequence ID" value="VUZ51305.1"/>
    <property type="molecule type" value="Genomic_DNA"/>
</dbReference>
<evidence type="ECO:0000313" key="2">
    <source>
        <dbReference type="EMBL" id="VUZ48369.1"/>
    </source>
</evidence>
<gene>
    <name evidence="3" type="ORF">WMSIL1_LOCUS10032</name>
    <name evidence="1" type="ORF">WMSIL1_LOCUS7684</name>
    <name evidence="2" type="ORF">WMSIL1_LOCUS7731</name>
</gene>
<dbReference type="Proteomes" id="UP000321570">
    <property type="component" value="Unassembled WGS sequence"/>
</dbReference>
<evidence type="ECO:0000313" key="3">
    <source>
        <dbReference type="EMBL" id="VUZ51305.1"/>
    </source>
</evidence>
<proteinExistence type="predicted"/>
<name>A0A564YN29_HYMDI</name>
<organism evidence="2 4">
    <name type="scientific">Hymenolepis diminuta</name>
    <name type="common">Rat tapeworm</name>
    <dbReference type="NCBI Taxonomy" id="6216"/>
    <lineage>
        <taxon>Eukaryota</taxon>
        <taxon>Metazoa</taxon>
        <taxon>Spiralia</taxon>
        <taxon>Lophotrochozoa</taxon>
        <taxon>Platyhelminthes</taxon>
        <taxon>Cestoda</taxon>
        <taxon>Eucestoda</taxon>
        <taxon>Cyclophyllidea</taxon>
        <taxon>Hymenolepididae</taxon>
        <taxon>Hymenolepis</taxon>
    </lineage>
</organism>
<keyword evidence="4" id="KW-1185">Reference proteome</keyword>
<accession>A0A564YN29</accession>
<evidence type="ECO:0000313" key="1">
    <source>
        <dbReference type="EMBL" id="VUZ48360.1"/>
    </source>
</evidence>